<sequence length="994" mass="115116">MYYNGFIIFLFILIVRSYGFLRLENMTVTYDEHVEFRCSLPKNFLTKDNIIQWKKLRSNDDDLIIAINGKVPVRYEKFYHTDLTNQFSTLELYHVKRHDSTTYICQTFETQTILCQYNLVVLIKPESPTLTINEENIQEYQTVKLTCSSLNGNPPPQYTWYRNGTLLTSLNQQVSMMDNSSIYTFNVSRFDNQVKYECQISNQALINPLRVEQYLHVKYRPYVEILAQPSLFITNEKLIGIESNEQRLTCLIDANPTVTSVYWTINSTNIISREINVYLSRLTSEQSGVYTCVVENAIGKVNQSIYLDVQYAPRVYAIESRVIVNRSNSAILRCYVDSNPLPYQIIWFKNGYEIFRQNQLSDLRIDHVERNDSGLYTCIIYNRLYNNLTRNGSSIIELIVQSRPILETTYSKIAAEIGQTITLICRVSGQPKPNIFWKRNEQFINCDEIIDDKCYLRLFHITKKDFGSYRCIAENLLGREEWTYTIVSRGQPKPNIFWKRNEQFINCDEIIDDKCYLRLFHITKKDFGSYRCIAENLLGREEWTYTIVSRGKPEAPHDIRVTEITSSSFKIQFSPSFDGGGGPQRFLIEVILHDKNTTFNRTILNQQLPYDTYEYIVKDLNESTLYIFRIKSMNIYGESPWTIETFVQTTESIITSDDLPQLRVISYNTKENILYFDYLPGDERLVKINHQQLCLNIRQSTDGNIYQSIDECLSIDNNRVKWIIKKEYPYLKLSICSKKYHHICGQETEMKEDSFSRNSTPMIIGIVVIATFLILIILTFIGILCCRWKKNHLTSNINKTNKFAINGLENGVKPIISEPCLQNPYLLYNNTNTHTSPYDFSANEYQQRKVSTSFSRSYDIVDRDQPKDEISVHDTGSSYGTANRTATIRASPHWLMNNGASSSRSGSNPSSELSCLTQNTNILFVNNETNSNHTPPPISHYGFPSSSSTTTTTKHHPIMNGNSTLRSSSFDQHQSSSGNSTPNRMKRLFYEVVV</sequence>
<gene>
    <name evidence="7" type="ORF">ZHD862_LOCUS21537</name>
</gene>
<reference evidence="7" key="1">
    <citation type="submission" date="2021-02" db="EMBL/GenBank/DDBJ databases">
        <authorList>
            <person name="Nowell W R."/>
        </authorList>
    </citation>
    <scope>NUCLEOTIDE SEQUENCE</scope>
</reference>
<dbReference type="AlphaFoldDB" id="A0A814UNX0"/>
<feature type="domain" description="Fibronectin type-III" evidence="6">
    <location>
        <begin position="555"/>
        <end position="652"/>
    </location>
</feature>
<feature type="domain" description="Ig-like" evidence="5">
    <location>
        <begin position="404"/>
        <end position="475"/>
    </location>
</feature>
<evidence type="ECO:0000256" key="2">
    <source>
        <dbReference type="ARBA" id="ARBA00023319"/>
    </source>
</evidence>
<evidence type="ECO:0000256" key="4">
    <source>
        <dbReference type="SAM" id="Phobius"/>
    </source>
</evidence>
<dbReference type="PROSITE" id="PS50853">
    <property type="entry name" value="FN3"/>
    <property type="match status" value="1"/>
</dbReference>
<dbReference type="SMART" id="SM00408">
    <property type="entry name" value="IGc2"/>
    <property type="match status" value="5"/>
</dbReference>
<keyword evidence="4" id="KW-1133">Transmembrane helix</keyword>
<dbReference type="InterPro" id="IPR003598">
    <property type="entry name" value="Ig_sub2"/>
</dbReference>
<dbReference type="InterPro" id="IPR003961">
    <property type="entry name" value="FN3_dom"/>
</dbReference>
<evidence type="ECO:0000259" key="6">
    <source>
        <dbReference type="PROSITE" id="PS50853"/>
    </source>
</evidence>
<dbReference type="InterPro" id="IPR036179">
    <property type="entry name" value="Ig-like_dom_sf"/>
</dbReference>
<dbReference type="Gene3D" id="2.60.40.10">
    <property type="entry name" value="Immunoglobulins"/>
    <property type="match status" value="7"/>
</dbReference>
<dbReference type="Pfam" id="PF13927">
    <property type="entry name" value="Ig_3"/>
    <property type="match status" value="3"/>
</dbReference>
<dbReference type="EMBL" id="CAJNOT010001287">
    <property type="protein sequence ID" value="CAF1176935.1"/>
    <property type="molecule type" value="Genomic_DNA"/>
</dbReference>
<feature type="region of interest" description="Disordered" evidence="3">
    <location>
        <begin position="928"/>
        <end position="983"/>
    </location>
</feature>
<feature type="compositionally biased region" description="Low complexity" evidence="3">
    <location>
        <begin position="967"/>
        <end position="980"/>
    </location>
</feature>
<dbReference type="SMART" id="SM00409">
    <property type="entry name" value="IG"/>
    <property type="match status" value="5"/>
</dbReference>
<protein>
    <submittedName>
        <fullName evidence="7">Uncharacterized protein</fullName>
    </submittedName>
</protein>
<keyword evidence="4" id="KW-0472">Membrane</keyword>
<comment type="caution">
    <text evidence="7">The sequence shown here is derived from an EMBL/GenBank/DDBJ whole genome shotgun (WGS) entry which is preliminary data.</text>
</comment>
<dbReference type="FunFam" id="2.60.40.10:FF:000032">
    <property type="entry name" value="palladin isoform X1"/>
    <property type="match status" value="1"/>
</dbReference>
<dbReference type="InterPro" id="IPR036116">
    <property type="entry name" value="FN3_sf"/>
</dbReference>
<dbReference type="InterPro" id="IPR003599">
    <property type="entry name" value="Ig_sub"/>
</dbReference>
<evidence type="ECO:0000256" key="1">
    <source>
        <dbReference type="ARBA" id="ARBA00023157"/>
    </source>
</evidence>
<dbReference type="InterPro" id="IPR013783">
    <property type="entry name" value="Ig-like_fold"/>
</dbReference>
<feature type="transmembrane region" description="Helical" evidence="4">
    <location>
        <begin position="762"/>
        <end position="786"/>
    </location>
</feature>
<evidence type="ECO:0000256" key="3">
    <source>
        <dbReference type="SAM" id="MobiDB-lite"/>
    </source>
</evidence>
<dbReference type="PANTHER" id="PTHR45889:SF8">
    <property type="entry name" value="IG-LIKE DOMAIN-CONTAINING PROTEIN"/>
    <property type="match status" value="1"/>
</dbReference>
<dbReference type="SUPFAM" id="SSF49265">
    <property type="entry name" value="Fibronectin type III"/>
    <property type="match status" value="1"/>
</dbReference>
<dbReference type="SMART" id="SM00060">
    <property type="entry name" value="FN3"/>
    <property type="match status" value="1"/>
</dbReference>
<evidence type="ECO:0000313" key="7">
    <source>
        <dbReference type="EMBL" id="CAF1176935.1"/>
    </source>
</evidence>
<dbReference type="Proteomes" id="UP000663864">
    <property type="component" value="Unassembled WGS sequence"/>
</dbReference>
<dbReference type="Pfam" id="PF00041">
    <property type="entry name" value="fn3"/>
    <property type="match status" value="1"/>
</dbReference>
<feature type="domain" description="Ig-like" evidence="5">
    <location>
        <begin position="229"/>
        <end position="308"/>
    </location>
</feature>
<dbReference type="SUPFAM" id="SSF48726">
    <property type="entry name" value="Immunoglobulin"/>
    <property type="match status" value="6"/>
</dbReference>
<evidence type="ECO:0000313" key="8">
    <source>
        <dbReference type="Proteomes" id="UP000663864"/>
    </source>
</evidence>
<dbReference type="PANTHER" id="PTHR45889">
    <property type="entry name" value="IG-LIKE DOMAIN-CONTAINING PROTEIN"/>
    <property type="match status" value="1"/>
</dbReference>
<evidence type="ECO:0000259" key="5">
    <source>
        <dbReference type="PROSITE" id="PS50835"/>
    </source>
</evidence>
<dbReference type="PROSITE" id="PS50835">
    <property type="entry name" value="IG_LIKE"/>
    <property type="match status" value="4"/>
</dbReference>
<dbReference type="InterPro" id="IPR007110">
    <property type="entry name" value="Ig-like_dom"/>
</dbReference>
<proteinExistence type="predicted"/>
<dbReference type="CDD" id="cd00063">
    <property type="entry name" value="FN3"/>
    <property type="match status" value="1"/>
</dbReference>
<keyword evidence="4" id="KW-0812">Transmembrane</keyword>
<accession>A0A814UNX0</accession>
<keyword evidence="2" id="KW-0393">Immunoglobulin domain</keyword>
<feature type="domain" description="Ig-like" evidence="5">
    <location>
        <begin position="313"/>
        <end position="389"/>
    </location>
</feature>
<organism evidence="7 8">
    <name type="scientific">Rotaria sordida</name>
    <dbReference type="NCBI Taxonomy" id="392033"/>
    <lineage>
        <taxon>Eukaryota</taxon>
        <taxon>Metazoa</taxon>
        <taxon>Spiralia</taxon>
        <taxon>Gnathifera</taxon>
        <taxon>Rotifera</taxon>
        <taxon>Eurotatoria</taxon>
        <taxon>Bdelloidea</taxon>
        <taxon>Philodinida</taxon>
        <taxon>Philodinidae</taxon>
        <taxon>Rotaria</taxon>
    </lineage>
</organism>
<name>A0A814UNX0_9BILA</name>
<feature type="domain" description="Ig-like" evidence="5">
    <location>
        <begin position="125"/>
        <end position="212"/>
    </location>
</feature>
<keyword evidence="1" id="KW-1015">Disulfide bond</keyword>
<dbReference type="Pfam" id="PF13895">
    <property type="entry name" value="Ig_2"/>
    <property type="match status" value="1"/>
</dbReference>